<evidence type="ECO:0000256" key="1">
    <source>
        <dbReference type="SAM" id="SignalP"/>
    </source>
</evidence>
<dbReference type="EMBL" id="CP003426">
    <property type="protein sequence ID" value="AFI31112.1"/>
    <property type="molecule type" value="Genomic_DNA"/>
</dbReference>
<dbReference type="AlphaFoldDB" id="I0FCA6"/>
<sequence>MNKLILPLTILLVSCYTIAHLDDQLTEKTSHRIYLKEAQKAKNINDYQTALKIYEKMIQNYKENKEIVATGKYEIAFIYYINNKKETAKKLFEELIQSNIETPKWVIPLSQKILQKIKTQ</sequence>
<dbReference type="SUPFAM" id="SSF48452">
    <property type="entry name" value="TPR-like"/>
    <property type="match status" value="1"/>
</dbReference>
<dbReference type="InterPro" id="IPR011990">
    <property type="entry name" value="TPR-like_helical_dom_sf"/>
</dbReference>
<dbReference type="PROSITE" id="PS51257">
    <property type="entry name" value="PROKAR_LIPOPROTEIN"/>
    <property type="match status" value="1"/>
</dbReference>
<organism evidence="2 3">
    <name type="scientific">Borrelia crocidurae (strain Achema)</name>
    <dbReference type="NCBI Taxonomy" id="1155096"/>
    <lineage>
        <taxon>Bacteria</taxon>
        <taxon>Pseudomonadati</taxon>
        <taxon>Spirochaetota</taxon>
        <taxon>Spirochaetia</taxon>
        <taxon>Spirochaetales</taxon>
        <taxon>Borreliaceae</taxon>
        <taxon>Borrelia</taxon>
    </lineage>
</organism>
<dbReference type="HOGENOM" id="CLU_164553_0_0_12"/>
<dbReference type="Proteomes" id="UP000005212">
    <property type="component" value="Chromosome"/>
</dbReference>
<feature type="chain" id="PRO_5003627220" evidence="1">
    <location>
        <begin position="20"/>
        <end position="120"/>
    </location>
</feature>
<feature type="signal peptide" evidence="1">
    <location>
        <begin position="1"/>
        <end position="19"/>
    </location>
</feature>
<dbReference type="KEGG" id="bcw:Q7M_333"/>
<protein>
    <submittedName>
        <fullName evidence="2">Uncharacterized protein</fullName>
    </submittedName>
</protein>
<evidence type="ECO:0000313" key="3">
    <source>
        <dbReference type="Proteomes" id="UP000005212"/>
    </source>
</evidence>
<dbReference type="RefSeq" id="WP_014696200.1">
    <property type="nucleotide sequence ID" value="NC_017808.1"/>
</dbReference>
<name>I0FCA6_BORCA</name>
<accession>I0FCA6</accession>
<proteinExistence type="predicted"/>
<keyword evidence="1" id="KW-0732">Signal</keyword>
<gene>
    <name evidence="2" type="ordered locus">Q7M_333</name>
</gene>
<reference evidence="2 3" key="1">
    <citation type="journal article" date="2012" name="J. Bacteriol.">
        <title>Complete Genome Sequence of Borrelia crocidurae.</title>
        <authorList>
            <person name="Elbir H."/>
            <person name="Gimenez G."/>
            <person name="Robert C."/>
            <person name="Bergstrom S."/>
            <person name="Cutler S."/>
            <person name="Raoult D."/>
            <person name="Drancourt M."/>
        </authorList>
    </citation>
    <scope>NUCLEOTIDE SEQUENCE [LARGE SCALE GENOMIC DNA]</scope>
    <source>
        <strain evidence="2 3">Achema</strain>
    </source>
</reference>
<evidence type="ECO:0000313" key="2">
    <source>
        <dbReference type="EMBL" id="AFI31112.1"/>
    </source>
</evidence>
<reference evidence="3" key="2">
    <citation type="submission" date="2012-03" db="EMBL/GenBank/DDBJ databases">
        <title>Complete genome sequence of Borrelia crocidurae.</title>
        <authorList>
            <person name="Elbir H."/>
            <person name="Gimenez G."/>
            <person name="Robert C."/>
            <person name="Raoult D."/>
            <person name="Drancourt M."/>
        </authorList>
    </citation>
    <scope>NUCLEOTIDE SEQUENCE [LARGE SCALE GENOMIC DNA]</scope>
    <source>
        <strain evidence="3">Achema</strain>
    </source>
</reference>
<dbReference type="PATRIC" id="fig|1155096.3.peg.345"/>
<dbReference type="Gene3D" id="1.25.40.10">
    <property type="entry name" value="Tetratricopeptide repeat domain"/>
    <property type="match status" value="1"/>
</dbReference>